<sequence>MEKKHTGQCACGNVQFGFDGDPDFIADCYCKDCQKAGGGAMATFFAIPADDFTVTSGKPRAFHYTANSGNGLDRNFCPECGARLFTSNLEGFPGMVFVTIGSLDNAAGIAPKLEMFTSRRLPWLHALDLPQFPQMPS</sequence>
<gene>
    <name evidence="6" type="ORF">H8F01_20330</name>
</gene>
<dbReference type="AlphaFoldDB" id="A0A7G8QAY7"/>
<dbReference type="KEGG" id="dtl:H8F01_20330"/>
<protein>
    <submittedName>
        <fullName evidence="6">GFA family protein</fullName>
    </submittedName>
</protein>
<dbReference type="Pfam" id="PF04828">
    <property type="entry name" value="GFA"/>
    <property type="match status" value="1"/>
</dbReference>
<dbReference type="PANTHER" id="PTHR33337">
    <property type="entry name" value="GFA DOMAIN-CONTAINING PROTEIN"/>
    <property type="match status" value="1"/>
</dbReference>
<dbReference type="Proteomes" id="UP000515873">
    <property type="component" value="Chromosome"/>
</dbReference>
<dbReference type="EMBL" id="CP060412">
    <property type="protein sequence ID" value="QNK03945.1"/>
    <property type="molecule type" value="Genomic_DNA"/>
</dbReference>
<dbReference type="SUPFAM" id="SSF51316">
    <property type="entry name" value="Mss4-like"/>
    <property type="match status" value="1"/>
</dbReference>
<evidence type="ECO:0000313" key="6">
    <source>
        <dbReference type="EMBL" id="QNK03945.1"/>
    </source>
</evidence>
<evidence type="ECO:0000256" key="4">
    <source>
        <dbReference type="ARBA" id="ARBA00023239"/>
    </source>
</evidence>
<organism evidence="6 7">
    <name type="scientific">Dyella telluris</name>
    <dbReference type="NCBI Taxonomy" id="2763498"/>
    <lineage>
        <taxon>Bacteria</taxon>
        <taxon>Pseudomonadati</taxon>
        <taxon>Pseudomonadota</taxon>
        <taxon>Gammaproteobacteria</taxon>
        <taxon>Lysobacterales</taxon>
        <taxon>Rhodanobacteraceae</taxon>
        <taxon>Dyella</taxon>
    </lineage>
</organism>
<evidence type="ECO:0000259" key="5">
    <source>
        <dbReference type="PROSITE" id="PS51891"/>
    </source>
</evidence>
<dbReference type="PROSITE" id="PS51891">
    <property type="entry name" value="CENP_V_GFA"/>
    <property type="match status" value="1"/>
</dbReference>
<keyword evidence="2" id="KW-0479">Metal-binding</keyword>
<accession>A0A7G8QAY7</accession>
<dbReference type="Gene3D" id="3.90.1590.10">
    <property type="entry name" value="glutathione-dependent formaldehyde- activating enzyme (gfa)"/>
    <property type="match status" value="1"/>
</dbReference>
<dbReference type="GO" id="GO:0046872">
    <property type="term" value="F:metal ion binding"/>
    <property type="evidence" value="ECO:0007669"/>
    <property type="project" value="UniProtKB-KW"/>
</dbReference>
<evidence type="ECO:0000256" key="1">
    <source>
        <dbReference type="ARBA" id="ARBA00005495"/>
    </source>
</evidence>
<evidence type="ECO:0000256" key="2">
    <source>
        <dbReference type="ARBA" id="ARBA00022723"/>
    </source>
</evidence>
<comment type="similarity">
    <text evidence="1">Belongs to the Gfa family.</text>
</comment>
<evidence type="ECO:0000256" key="3">
    <source>
        <dbReference type="ARBA" id="ARBA00022833"/>
    </source>
</evidence>
<dbReference type="GO" id="GO:0016846">
    <property type="term" value="F:carbon-sulfur lyase activity"/>
    <property type="evidence" value="ECO:0007669"/>
    <property type="project" value="InterPro"/>
</dbReference>
<name>A0A7G8QAY7_9GAMM</name>
<dbReference type="InterPro" id="IPR006913">
    <property type="entry name" value="CENP-V/GFA"/>
</dbReference>
<keyword evidence="7" id="KW-1185">Reference proteome</keyword>
<dbReference type="PANTHER" id="PTHR33337:SF40">
    <property type="entry name" value="CENP-V_GFA DOMAIN-CONTAINING PROTEIN-RELATED"/>
    <property type="match status" value="1"/>
</dbReference>
<reference evidence="6 7" key="1">
    <citation type="submission" date="2020-08" db="EMBL/GenBank/DDBJ databases">
        <title>Dyella sp. G9 isolated from forest soil.</title>
        <authorList>
            <person name="Fu J."/>
            <person name="Qiu L."/>
        </authorList>
    </citation>
    <scope>NUCLEOTIDE SEQUENCE [LARGE SCALE GENOMIC DNA]</scope>
    <source>
        <strain evidence="6 7">G9</strain>
    </source>
</reference>
<evidence type="ECO:0000313" key="7">
    <source>
        <dbReference type="Proteomes" id="UP000515873"/>
    </source>
</evidence>
<feature type="domain" description="CENP-V/GFA" evidence="5">
    <location>
        <begin position="5"/>
        <end position="124"/>
    </location>
</feature>
<keyword evidence="3" id="KW-0862">Zinc</keyword>
<proteinExistence type="inferred from homology"/>
<dbReference type="InterPro" id="IPR011057">
    <property type="entry name" value="Mss4-like_sf"/>
</dbReference>
<keyword evidence="4" id="KW-0456">Lyase</keyword>